<dbReference type="InterPro" id="IPR039910">
    <property type="entry name" value="D15-like"/>
</dbReference>
<feature type="domain" description="POTRA" evidence="10">
    <location>
        <begin position="201"/>
        <end position="286"/>
    </location>
</feature>
<comment type="caution">
    <text evidence="11">The sequence shown here is derived from an EMBL/GenBank/DDBJ whole genome shotgun (WGS) entry which is preliminary data.</text>
</comment>
<dbReference type="GO" id="GO:0071709">
    <property type="term" value="P:membrane assembly"/>
    <property type="evidence" value="ECO:0007669"/>
    <property type="project" value="InterPro"/>
</dbReference>
<dbReference type="AlphaFoldDB" id="A0AA37Q9G3"/>
<dbReference type="Pfam" id="PF01103">
    <property type="entry name" value="Omp85"/>
    <property type="match status" value="1"/>
</dbReference>
<evidence type="ECO:0000313" key="12">
    <source>
        <dbReference type="Proteomes" id="UP001161325"/>
    </source>
</evidence>
<organism evidence="11 12">
    <name type="scientific">Roseisolibacter agri</name>
    <dbReference type="NCBI Taxonomy" id="2014610"/>
    <lineage>
        <taxon>Bacteria</taxon>
        <taxon>Pseudomonadati</taxon>
        <taxon>Gemmatimonadota</taxon>
        <taxon>Gemmatimonadia</taxon>
        <taxon>Gemmatimonadales</taxon>
        <taxon>Gemmatimonadaceae</taxon>
        <taxon>Roseisolibacter</taxon>
    </lineage>
</organism>
<accession>A0AA37Q9G3</accession>
<evidence type="ECO:0000259" key="10">
    <source>
        <dbReference type="Pfam" id="PF07244"/>
    </source>
</evidence>
<keyword evidence="3" id="KW-0812">Transmembrane</keyword>
<feature type="signal peptide" evidence="8">
    <location>
        <begin position="1"/>
        <end position="29"/>
    </location>
</feature>
<feature type="domain" description="POTRA" evidence="10">
    <location>
        <begin position="396"/>
        <end position="470"/>
    </location>
</feature>
<dbReference type="InterPro" id="IPR023707">
    <property type="entry name" value="OM_assembly_BamA"/>
</dbReference>
<evidence type="ECO:0000313" key="11">
    <source>
        <dbReference type="EMBL" id="GLC27187.1"/>
    </source>
</evidence>
<gene>
    <name evidence="11" type="ORF">rosag_37000</name>
</gene>
<evidence type="ECO:0000256" key="7">
    <source>
        <dbReference type="NCBIfam" id="TIGR03303"/>
    </source>
</evidence>
<evidence type="ECO:0000256" key="3">
    <source>
        <dbReference type="ARBA" id="ARBA00022692"/>
    </source>
</evidence>
<dbReference type="Gene3D" id="2.40.160.50">
    <property type="entry name" value="membrane protein fhac: a member of the omp85/tpsb transporter family"/>
    <property type="match status" value="1"/>
</dbReference>
<dbReference type="GO" id="GO:0009279">
    <property type="term" value="C:cell outer membrane"/>
    <property type="evidence" value="ECO:0007669"/>
    <property type="project" value="UniProtKB-UniRule"/>
</dbReference>
<keyword evidence="5" id="KW-0472">Membrane</keyword>
<feature type="domain" description="POTRA" evidence="10">
    <location>
        <begin position="289"/>
        <end position="392"/>
    </location>
</feature>
<dbReference type="RefSeq" id="WP_284351634.1">
    <property type="nucleotide sequence ID" value="NZ_BRXS01000006.1"/>
</dbReference>
<feature type="chain" id="PRO_5041396029" description="Outer membrane protein assembly factor BamA" evidence="8">
    <location>
        <begin position="30"/>
        <end position="834"/>
    </location>
</feature>
<reference evidence="11" key="1">
    <citation type="submission" date="2022-08" db="EMBL/GenBank/DDBJ databases">
        <title>Draft genome sequencing of Roseisolibacter agri AW1220.</title>
        <authorList>
            <person name="Tobiishi Y."/>
            <person name="Tonouchi A."/>
        </authorList>
    </citation>
    <scope>NUCLEOTIDE SEQUENCE</scope>
    <source>
        <strain evidence="11">AW1220</strain>
    </source>
</reference>
<dbReference type="PANTHER" id="PTHR12815">
    <property type="entry name" value="SORTING AND ASSEMBLY MACHINERY SAMM50 PROTEIN FAMILY MEMBER"/>
    <property type="match status" value="1"/>
</dbReference>
<evidence type="ECO:0000256" key="6">
    <source>
        <dbReference type="ARBA" id="ARBA00023237"/>
    </source>
</evidence>
<keyword evidence="2" id="KW-1134">Transmembrane beta strand</keyword>
<evidence type="ECO:0000256" key="4">
    <source>
        <dbReference type="ARBA" id="ARBA00022737"/>
    </source>
</evidence>
<keyword evidence="12" id="KW-1185">Reference proteome</keyword>
<dbReference type="Gene3D" id="3.10.20.310">
    <property type="entry name" value="membrane protein fhac"/>
    <property type="match status" value="5"/>
</dbReference>
<proteinExistence type="predicted"/>
<sequence>MRFPLFRIPAAKGAGALALCLGAVFAVRALPAQVPSTSAPAARCATPDSIAVRGLSRVTLSSALGDLGLTPGSTLASPQVQGAIRRLYGTGQFDDVRAGCELAADGAKATLVFTVRERPLLADVAVTGTKAQSEGTISGKVDLLVGQPLDPAKVARAMQRIDSVYQSKGFYLARIKPESTFTNDGRVRLLFRIDEGRRLAISGVRVNGNTALSDKTIVGAMKTSPEGFFWWKDGEFDEEAYQGDLSERLPALYASRGYVDFQLLKDTVIVDRQRGKAYVDLTVREGPQYRIGTFEIIDNRRFSTEELERYYPFTGAGPTLTERVVGLTRGRLRGPDNDVFDQARWDAATERVQTAYRNEGYIYARINPVVERTKTGPDSVPTVNLRWQIEERNPAIINRIDIAGNDYTTEECIRRQLVLVPGDVFNQDRLLRSWQSIGNLGFFDTPLPFPDTHPSNEQGDLDVTFRVKEKRTGSFNFGASMGGAGVGVGGFIGVDQPNLFGLCKRGSLNWNFGRFFNDFQLSYSDPAIRKSRVSGTVSAYRRQSRFYVQGFGQNITTGSTLRVGLPVPGSYFSTLGVSYTADAITLRDVDPSIFGIGTCTSNCFRSNLGLDLTHDTRIGLPFASAGGMQTLTADFSGGPLGGTTAFQRYTGDFRSYVTVGQFGGKAPGSQPKQFVLGLTGKAGALFGSPGAFFLQQGFALGGVQYGQPLRGYPEFSITPRGFDPDAEQFNATSGRQAFGNAYLTMTAELGLRVSQQLYANIFYDAGNNFARAKEFNPTRLFRGAGIGASVVTPLGPLGLDWAYGFDRLSRDPITGRLRPDPKWQLHFRLGQMMF</sequence>
<evidence type="ECO:0000256" key="5">
    <source>
        <dbReference type="ARBA" id="ARBA00023136"/>
    </source>
</evidence>
<dbReference type="Proteomes" id="UP001161325">
    <property type="component" value="Unassembled WGS sequence"/>
</dbReference>
<comment type="subcellular location">
    <subcellularLocation>
        <location evidence="1">Membrane</location>
    </subcellularLocation>
</comment>
<dbReference type="NCBIfam" id="TIGR03303">
    <property type="entry name" value="OM_YaeT"/>
    <property type="match status" value="1"/>
</dbReference>
<keyword evidence="4" id="KW-0677">Repeat</keyword>
<evidence type="ECO:0000259" key="9">
    <source>
        <dbReference type="Pfam" id="PF01103"/>
    </source>
</evidence>
<keyword evidence="8" id="KW-0732">Signal</keyword>
<dbReference type="EMBL" id="BRXS01000006">
    <property type="protein sequence ID" value="GLC27187.1"/>
    <property type="molecule type" value="Genomic_DNA"/>
</dbReference>
<evidence type="ECO:0000256" key="2">
    <source>
        <dbReference type="ARBA" id="ARBA00022452"/>
    </source>
</evidence>
<keyword evidence="6" id="KW-0998">Cell outer membrane</keyword>
<evidence type="ECO:0000256" key="8">
    <source>
        <dbReference type="SAM" id="SignalP"/>
    </source>
</evidence>
<dbReference type="Pfam" id="PF07244">
    <property type="entry name" value="POTRA"/>
    <property type="match status" value="4"/>
</dbReference>
<dbReference type="PIRSF" id="PIRSF006076">
    <property type="entry name" value="OM_assembly_OMP85"/>
    <property type="match status" value="1"/>
</dbReference>
<protein>
    <recommendedName>
        <fullName evidence="7">Outer membrane protein assembly factor BamA</fullName>
    </recommendedName>
</protein>
<dbReference type="PANTHER" id="PTHR12815:SF18">
    <property type="entry name" value="SORTING AND ASSEMBLY MACHINERY COMPONENT 50 HOMOLOG"/>
    <property type="match status" value="1"/>
</dbReference>
<dbReference type="InterPro" id="IPR010827">
    <property type="entry name" value="BamA/TamA_POTRA"/>
</dbReference>
<dbReference type="InterPro" id="IPR000184">
    <property type="entry name" value="Bac_surfAg_D15"/>
</dbReference>
<name>A0AA37Q9G3_9BACT</name>
<feature type="domain" description="Bacterial surface antigen (D15)" evidence="9">
    <location>
        <begin position="498"/>
        <end position="831"/>
    </location>
</feature>
<feature type="domain" description="POTRA" evidence="10">
    <location>
        <begin position="122"/>
        <end position="196"/>
    </location>
</feature>
<evidence type="ECO:0000256" key="1">
    <source>
        <dbReference type="ARBA" id="ARBA00004370"/>
    </source>
</evidence>